<evidence type="ECO:0000313" key="2">
    <source>
        <dbReference type="Proteomes" id="UP000314294"/>
    </source>
</evidence>
<proteinExistence type="predicted"/>
<keyword evidence="2" id="KW-1185">Reference proteome</keyword>
<organism evidence="1 2">
    <name type="scientific">Liparis tanakae</name>
    <name type="common">Tanaka's snailfish</name>
    <dbReference type="NCBI Taxonomy" id="230148"/>
    <lineage>
        <taxon>Eukaryota</taxon>
        <taxon>Metazoa</taxon>
        <taxon>Chordata</taxon>
        <taxon>Craniata</taxon>
        <taxon>Vertebrata</taxon>
        <taxon>Euteleostomi</taxon>
        <taxon>Actinopterygii</taxon>
        <taxon>Neopterygii</taxon>
        <taxon>Teleostei</taxon>
        <taxon>Neoteleostei</taxon>
        <taxon>Acanthomorphata</taxon>
        <taxon>Eupercaria</taxon>
        <taxon>Perciformes</taxon>
        <taxon>Cottioidei</taxon>
        <taxon>Cottales</taxon>
        <taxon>Liparidae</taxon>
        <taxon>Liparis</taxon>
    </lineage>
</organism>
<dbReference type="EMBL" id="SRLO01000018">
    <property type="protein sequence ID" value="TNN85898.1"/>
    <property type="molecule type" value="Genomic_DNA"/>
</dbReference>
<evidence type="ECO:0000313" key="1">
    <source>
        <dbReference type="EMBL" id="TNN85898.1"/>
    </source>
</evidence>
<gene>
    <name evidence="1" type="ORF">EYF80_003742</name>
</gene>
<accession>A0A4Z2J863</accession>
<reference evidence="1 2" key="1">
    <citation type="submission" date="2019-03" db="EMBL/GenBank/DDBJ databases">
        <title>First draft genome of Liparis tanakae, snailfish: a comprehensive survey of snailfish specific genes.</title>
        <authorList>
            <person name="Kim W."/>
            <person name="Song I."/>
            <person name="Jeong J.-H."/>
            <person name="Kim D."/>
            <person name="Kim S."/>
            <person name="Ryu S."/>
            <person name="Song J.Y."/>
            <person name="Lee S.K."/>
        </authorList>
    </citation>
    <scope>NUCLEOTIDE SEQUENCE [LARGE SCALE GENOMIC DNA]</scope>
    <source>
        <tissue evidence="1">Muscle</tissue>
    </source>
</reference>
<sequence>MGETAPNSKRAQSALQLPLCENQRHIDQIKKPRSYLGGRHVSRRHVCERVSHTCGIGEVVLACLKGRALMRNGSKDRQQATLLLGSEQGDGTAGIRQSTFYGSVRPLECTQL</sequence>
<dbReference type="Proteomes" id="UP000314294">
    <property type="component" value="Unassembled WGS sequence"/>
</dbReference>
<protein>
    <submittedName>
        <fullName evidence="1">Uncharacterized protein</fullName>
    </submittedName>
</protein>
<comment type="caution">
    <text evidence="1">The sequence shown here is derived from an EMBL/GenBank/DDBJ whole genome shotgun (WGS) entry which is preliminary data.</text>
</comment>
<dbReference type="AlphaFoldDB" id="A0A4Z2J863"/>
<name>A0A4Z2J863_9TELE</name>